<dbReference type="Pfam" id="PF15607">
    <property type="entry name" value="Ntox44"/>
    <property type="match status" value="1"/>
</dbReference>
<evidence type="ECO:0000259" key="2">
    <source>
        <dbReference type="Pfam" id="PF15607"/>
    </source>
</evidence>
<dbReference type="EMBL" id="CP019719">
    <property type="protein sequence ID" value="QHZ54101.1"/>
    <property type="molecule type" value="Genomic_DNA"/>
</dbReference>
<evidence type="ECO:0000313" key="5">
    <source>
        <dbReference type="Proteomes" id="UP000464330"/>
    </source>
</evidence>
<reference evidence="3 5" key="1">
    <citation type="journal article" date="2020" name="Int. J. Med. Microbiol.">
        <title>Discovery of Paenibacillus larvae ERIC V: Phenotypic and genomic comparison to genotypes ERIC I-IV reveal different inventories of virulence factors which correlate with epidemiological prevalences of American Foulbrood.</title>
        <authorList>
            <person name="Beims H."/>
            <person name="Bunk B."/>
            <person name="Erler S."/>
            <person name="Mohr K.I."/>
            <person name="Sproer C."/>
            <person name="Pradella S."/>
            <person name="Gunther G."/>
            <person name="Rohde M."/>
            <person name="von der Ohe W."/>
            <person name="Steinert M."/>
        </authorList>
    </citation>
    <scope>NUCLEOTIDE SEQUENCE [LARGE SCALE GENOMIC DNA]</scope>
    <source>
        <strain evidence="3">Eric_V</strain>
    </source>
</reference>
<dbReference type="AlphaFoldDB" id="A0A6C0QP41"/>
<feature type="domain" description="Bacterial toxin 44" evidence="2">
    <location>
        <begin position="65"/>
        <end position="155"/>
    </location>
</feature>
<feature type="chain" id="PRO_5035069453" description="Bacterial toxin 44 domain-containing protein" evidence="1">
    <location>
        <begin position="25"/>
        <end position="195"/>
    </location>
</feature>
<feature type="signal peptide" evidence="1">
    <location>
        <begin position="1"/>
        <end position="24"/>
    </location>
</feature>
<dbReference type="Proteomes" id="UP000464330">
    <property type="component" value="Chromosome"/>
</dbReference>
<name>A0A6C0QP41_9BACL</name>
<accession>A0A6C0R005</accession>
<dbReference type="RefSeq" id="WP_172422923.1">
    <property type="nucleotide sequence ID" value="NZ_CP019717.1"/>
</dbReference>
<keyword evidence="1" id="KW-0732">Signal</keyword>
<gene>
    <name evidence="3" type="ORF">ERICV_00839</name>
    <name evidence="4" type="ORF">ERICV_05117</name>
</gene>
<evidence type="ECO:0000313" key="4">
    <source>
        <dbReference type="EMBL" id="QHZ54101.1"/>
    </source>
</evidence>
<sequence length="195" mass="22341" precursor="true">MKKKSVALLVSMLMFLSLVSSAFATPVRDQDVTTSFMKQMRKNLAVLAYYCLNADNIAECGFFFADKVKSGGPWDYKRSFGYGPYIFNNLNARGEDLGNMHYGYVGRAAFPSWMLRTAAGAYQIYSGTSQLGWYDSYFDDPTDQWWINYGIDLLDRFPRSLALHPSISLLSEQEKRDIEKEVKVNKEKIKQLQTK</sequence>
<proteinExistence type="predicted"/>
<organism evidence="3 5">
    <name type="scientific">Paenibacillus larvae subsp. larvae</name>
    <dbReference type="NCBI Taxonomy" id="147375"/>
    <lineage>
        <taxon>Bacteria</taxon>
        <taxon>Bacillati</taxon>
        <taxon>Bacillota</taxon>
        <taxon>Bacilli</taxon>
        <taxon>Bacillales</taxon>
        <taxon>Paenibacillaceae</taxon>
        <taxon>Paenibacillus</taxon>
    </lineage>
</organism>
<protein>
    <recommendedName>
        <fullName evidence="2">Bacterial toxin 44 domain-containing protein</fullName>
    </recommendedName>
</protein>
<dbReference type="EMBL" id="CP019717">
    <property type="protein sequence ID" value="QHZ50016.1"/>
    <property type="molecule type" value="Genomic_DNA"/>
</dbReference>
<accession>A0A6C0QP41</accession>
<dbReference type="InterPro" id="IPR028946">
    <property type="entry name" value="Ntox44"/>
</dbReference>
<evidence type="ECO:0000256" key="1">
    <source>
        <dbReference type="SAM" id="SignalP"/>
    </source>
</evidence>
<evidence type="ECO:0000313" key="3">
    <source>
        <dbReference type="EMBL" id="QHZ50016.1"/>
    </source>
</evidence>